<accession>A0ABZ3DAZ2</accession>
<keyword evidence="2" id="KW-1185">Reference proteome</keyword>
<sequence>MTRLNSAEIGTSRGAIGTNWHKKWHRTPADFAQFSHYRERHFNRYIDGIRSGQSDVVGLIPQKAAFPVAFRLDVGY</sequence>
<organism evidence="1 2">
    <name type="scientific">Nguyenibacter vanlangensis</name>
    <dbReference type="NCBI Taxonomy" id="1216886"/>
    <lineage>
        <taxon>Bacteria</taxon>
        <taxon>Pseudomonadati</taxon>
        <taxon>Pseudomonadota</taxon>
        <taxon>Alphaproteobacteria</taxon>
        <taxon>Acetobacterales</taxon>
        <taxon>Acetobacteraceae</taxon>
        <taxon>Nguyenibacter</taxon>
    </lineage>
</organism>
<evidence type="ECO:0000313" key="1">
    <source>
        <dbReference type="EMBL" id="XAE44773.1"/>
    </source>
</evidence>
<dbReference type="EMBL" id="CP152276">
    <property type="protein sequence ID" value="XAE44773.1"/>
    <property type="molecule type" value="Genomic_DNA"/>
</dbReference>
<dbReference type="Proteomes" id="UP001449795">
    <property type="component" value="Chromosome"/>
</dbReference>
<dbReference type="RefSeq" id="WP_342629980.1">
    <property type="nucleotide sequence ID" value="NZ_CP152276.1"/>
</dbReference>
<name>A0ABZ3DAZ2_9PROT</name>
<reference evidence="1 2" key="1">
    <citation type="submission" date="2024-04" db="EMBL/GenBank/DDBJ databases">
        <title>Complete genome sequence of Nguyenibacter vanlangesis HBCM-1154, a strain capable of nitrogen fixation, IAA production, and phosphorus solubilization isolated from sugarcane soil.</title>
        <authorList>
            <person name="MY HANH P."/>
        </authorList>
    </citation>
    <scope>NUCLEOTIDE SEQUENCE [LARGE SCALE GENOMIC DNA]</scope>
    <source>
        <strain evidence="1 2">HBCM 1154</strain>
    </source>
</reference>
<evidence type="ECO:0000313" key="2">
    <source>
        <dbReference type="Proteomes" id="UP001449795"/>
    </source>
</evidence>
<proteinExistence type="predicted"/>
<gene>
    <name evidence="1" type="ORF">AAC691_10295</name>
</gene>
<protein>
    <submittedName>
        <fullName evidence="1">Uncharacterized protein</fullName>
    </submittedName>
</protein>